<feature type="compositionally biased region" description="Basic and acidic residues" evidence="5">
    <location>
        <begin position="622"/>
        <end position="632"/>
    </location>
</feature>
<evidence type="ECO:0000256" key="5">
    <source>
        <dbReference type="SAM" id="MobiDB-lite"/>
    </source>
</evidence>
<feature type="compositionally biased region" description="Basic and acidic residues" evidence="5">
    <location>
        <begin position="647"/>
        <end position="658"/>
    </location>
</feature>
<dbReference type="InterPro" id="IPR025239">
    <property type="entry name" value="DUF4187"/>
</dbReference>
<evidence type="ECO:0000256" key="3">
    <source>
        <dbReference type="ARBA" id="ARBA00023242"/>
    </source>
</evidence>
<comment type="subcellular location">
    <subcellularLocation>
        <location evidence="1">Nucleus</location>
    </subcellularLocation>
</comment>
<dbReference type="InterPro" id="IPR013087">
    <property type="entry name" value="Znf_C2H2_type"/>
</dbReference>
<evidence type="ECO:0000313" key="8">
    <source>
        <dbReference type="Proteomes" id="UP001642501"/>
    </source>
</evidence>
<dbReference type="EMBL" id="CAWUOM010000006">
    <property type="protein sequence ID" value="CAK7263756.1"/>
    <property type="molecule type" value="Genomic_DNA"/>
</dbReference>
<comment type="caution">
    <text evidence="7">The sequence shown here is derived from an EMBL/GenBank/DDBJ whole genome shotgun (WGS) entry which is preliminary data.</text>
</comment>
<protein>
    <recommendedName>
        <fullName evidence="6">C2H2-type domain-containing protein</fullName>
    </recommendedName>
</protein>
<sequence length="975" mass="108671">MDSYFRADTLRSPPDRSWSSGRQDDRETFYRNRPLGQVERNGHRSARSRSPSDRYDYRPRGRDDYSNGGGVGSSSRDRDRDDRRRIGSPPANIDRYVPGQTQSVLSAPSSSLPTIPLHPHAPAVRAALTNPITDPLKLPYQVGFSYFGEWWRANEKMKEEIEAQRTGRRREPDRQLRGPTELQEERERDRSKIQAAYDAYKEEVQGKMAQAFVKQHKEEQWFIERYVPDVRDSIRQQLAELRKSSYVQWEQDLNAGVFDDFSLEGISKSNSLVAAGNFDRDENETAGNDLLGVSDLVPAAAAADIRDESLSAPTLLIKTISPTVSRQNLEDFCREHLGEGEGGFRRLSLSDPNPNKRYHRIGWIVLNPGSKRGLSVQDEDGNSDFDSSTKKFVTEQAVEAINDKTVKDKIRGDFTCHVGVHAPPTNLRKKALWDLFSAPERIERDLHLIQRLVAKLEQEVDSDLNGVSRVEERVDELRLTGRLQPAQTTKPRSVVVQKTTTHKPRRIKRDVNLDFEVGGDDDLYEMDDIDGDLDDGDGEDGELEDGIIMDEADDVFVLSQKKQLDLLIEYLRRVFNFCFYCVFECDSIHELTRKCPGGHLRRPRNSLSAAALEVAHASVHDKPFPAKRHDNHSVPAEAEDGELADTDMDRGSGADRRARNAIPKSEQQLLRAFNWVRTFEEKIQQVLDPSTVDLRKLGGKPFEDAIEDELAKVVKKEDEHKYRCKLSECTKLFKEYHFWRKHVEKRHTEWYDKAKADIDIVNAYALDPSRIASSRTDASSNGHFSGSAGQPPVGTPRGFNLHNYSLTGSAGLPTIPGFPGAVDAARHGNGNFNLFNPIAMQVPSNWQYPVGGSLGGPGPIRRAGGQRNNNSRSSPYDRRPMRWDPNSGITGGLPMNGSGAGRVGRNGGNMGSLGTGSAGFSVAGGHGAASLAGRWDDGVGGGSAVGPREAIQGRTIRSYDDLDQVGNGANGELNY</sequence>
<dbReference type="Proteomes" id="UP001642501">
    <property type="component" value="Unassembled WGS sequence"/>
</dbReference>
<dbReference type="Pfam" id="PF12066">
    <property type="entry name" value="SERRATE_Ars2_N"/>
    <property type="match status" value="1"/>
</dbReference>
<organism evidence="7 8">
    <name type="scientific">Sporothrix epigloea</name>
    <dbReference type="NCBI Taxonomy" id="1892477"/>
    <lineage>
        <taxon>Eukaryota</taxon>
        <taxon>Fungi</taxon>
        <taxon>Dikarya</taxon>
        <taxon>Ascomycota</taxon>
        <taxon>Pezizomycotina</taxon>
        <taxon>Sordariomycetes</taxon>
        <taxon>Sordariomycetidae</taxon>
        <taxon>Ophiostomatales</taxon>
        <taxon>Ophiostomataceae</taxon>
        <taxon>Sporothrix</taxon>
    </lineage>
</organism>
<dbReference type="InterPro" id="IPR039727">
    <property type="entry name" value="SE/Ars2"/>
</dbReference>
<keyword evidence="4" id="KW-0479">Metal-binding</keyword>
<evidence type="ECO:0000256" key="4">
    <source>
        <dbReference type="PROSITE-ProRule" id="PRU00042"/>
    </source>
</evidence>
<dbReference type="PANTHER" id="PTHR13165:SF0">
    <property type="entry name" value="SERRATE RNA EFFECTOR MOLECULE HOMOLOG"/>
    <property type="match status" value="1"/>
</dbReference>
<evidence type="ECO:0000259" key="6">
    <source>
        <dbReference type="PROSITE" id="PS50157"/>
    </source>
</evidence>
<feature type="region of interest" description="Disordered" evidence="5">
    <location>
        <begin position="622"/>
        <end position="661"/>
    </location>
</feature>
<feature type="region of interest" description="Disordered" evidence="5">
    <location>
        <begin position="1"/>
        <end position="112"/>
    </location>
</feature>
<evidence type="ECO:0000256" key="2">
    <source>
        <dbReference type="ARBA" id="ARBA00005407"/>
    </source>
</evidence>
<dbReference type="PANTHER" id="PTHR13165">
    <property type="entry name" value="ARSENITE-RESISTANCE PROTEIN 2"/>
    <property type="match status" value="1"/>
</dbReference>
<feature type="compositionally biased region" description="Basic and acidic residues" evidence="5">
    <location>
        <begin position="75"/>
        <end position="85"/>
    </location>
</feature>
<keyword evidence="8" id="KW-1185">Reference proteome</keyword>
<reference evidence="7 8" key="1">
    <citation type="submission" date="2024-01" db="EMBL/GenBank/DDBJ databases">
        <authorList>
            <person name="Allen C."/>
            <person name="Tagirdzhanova G."/>
        </authorList>
    </citation>
    <scope>NUCLEOTIDE SEQUENCE [LARGE SCALE GENOMIC DNA]</scope>
    <source>
        <strain evidence="7 8">CBS 573.63</strain>
    </source>
</reference>
<feature type="domain" description="C2H2-type" evidence="6">
    <location>
        <begin position="722"/>
        <end position="748"/>
    </location>
</feature>
<keyword evidence="4" id="KW-0862">Zinc</keyword>
<feature type="compositionally biased region" description="Basic and acidic residues" evidence="5">
    <location>
        <begin position="162"/>
        <end position="176"/>
    </location>
</feature>
<feature type="compositionally biased region" description="Basic and acidic residues" evidence="5">
    <location>
        <begin position="50"/>
        <end position="65"/>
    </location>
</feature>
<evidence type="ECO:0000256" key="1">
    <source>
        <dbReference type="ARBA" id="ARBA00004123"/>
    </source>
</evidence>
<accession>A0ABP0D7Z0</accession>
<dbReference type="InterPro" id="IPR007042">
    <property type="entry name" value="SERRATE/Ars2_C"/>
</dbReference>
<dbReference type="PROSITE" id="PS00028">
    <property type="entry name" value="ZINC_FINGER_C2H2_1"/>
    <property type="match status" value="1"/>
</dbReference>
<feature type="compositionally biased region" description="Acidic residues" evidence="5">
    <location>
        <begin position="637"/>
        <end position="646"/>
    </location>
</feature>
<keyword evidence="3" id="KW-0539">Nucleus</keyword>
<dbReference type="Pfam" id="PF13821">
    <property type="entry name" value="DUF4187"/>
    <property type="match status" value="1"/>
</dbReference>
<name>A0ABP0D7Z0_9PEZI</name>
<dbReference type="InterPro" id="IPR021933">
    <property type="entry name" value="SERRATE/Ars2_N"/>
</dbReference>
<comment type="similarity">
    <text evidence="2">Belongs to the ARS2 family.</text>
</comment>
<evidence type="ECO:0000313" key="7">
    <source>
        <dbReference type="EMBL" id="CAK7263756.1"/>
    </source>
</evidence>
<dbReference type="Pfam" id="PF04959">
    <property type="entry name" value="ARS2"/>
    <property type="match status" value="1"/>
</dbReference>
<dbReference type="SMART" id="SM01173">
    <property type="entry name" value="DUF4187"/>
    <property type="match status" value="1"/>
</dbReference>
<feature type="region of interest" description="Disordered" evidence="5">
    <location>
        <begin position="162"/>
        <end position="191"/>
    </location>
</feature>
<feature type="compositionally biased region" description="Polar residues" evidence="5">
    <location>
        <begin position="99"/>
        <end position="112"/>
    </location>
</feature>
<feature type="region of interest" description="Disordered" evidence="5">
    <location>
        <begin position="851"/>
        <end position="896"/>
    </location>
</feature>
<proteinExistence type="inferred from homology"/>
<gene>
    <name evidence="7" type="ORF">SEPCBS57363_000731</name>
</gene>
<dbReference type="PROSITE" id="PS50157">
    <property type="entry name" value="ZINC_FINGER_C2H2_2"/>
    <property type="match status" value="1"/>
</dbReference>
<keyword evidence="4" id="KW-0863">Zinc-finger</keyword>